<dbReference type="PANTHER" id="PTHR43877">
    <property type="entry name" value="AMINOALKYLPHOSPHONATE N-ACETYLTRANSFERASE-RELATED-RELATED"/>
    <property type="match status" value="1"/>
</dbReference>
<dbReference type="CDD" id="cd04301">
    <property type="entry name" value="NAT_SF"/>
    <property type="match status" value="1"/>
</dbReference>
<keyword evidence="2" id="KW-0012">Acyltransferase</keyword>
<dbReference type="PROSITE" id="PS51186">
    <property type="entry name" value="GNAT"/>
    <property type="match status" value="1"/>
</dbReference>
<name>A0A512AHY6_9SPHN</name>
<dbReference type="InterPro" id="IPR016181">
    <property type="entry name" value="Acyl_CoA_acyltransferase"/>
</dbReference>
<keyword evidence="5" id="KW-1185">Reference proteome</keyword>
<keyword evidence="1 4" id="KW-0808">Transferase</keyword>
<protein>
    <submittedName>
        <fullName evidence="4">N-acetyltransferase</fullName>
    </submittedName>
</protein>
<dbReference type="Gene3D" id="3.40.630.30">
    <property type="match status" value="1"/>
</dbReference>
<feature type="domain" description="N-acetyltransferase" evidence="3">
    <location>
        <begin position="3"/>
        <end position="147"/>
    </location>
</feature>
<evidence type="ECO:0000313" key="5">
    <source>
        <dbReference type="Proteomes" id="UP000321464"/>
    </source>
</evidence>
<dbReference type="SUPFAM" id="SSF55729">
    <property type="entry name" value="Acyl-CoA N-acyltransferases (Nat)"/>
    <property type="match status" value="1"/>
</dbReference>
<gene>
    <name evidence="4" type="ORF">NSE01_11620</name>
</gene>
<evidence type="ECO:0000259" key="3">
    <source>
        <dbReference type="PROSITE" id="PS51186"/>
    </source>
</evidence>
<dbReference type="InterPro" id="IPR050832">
    <property type="entry name" value="Bact_Acetyltransf"/>
</dbReference>
<evidence type="ECO:0000256" key="2">
    <source>
        <dbReference type="ARBA" id="ARBA00023315"/>
    </source>
</evidence>
<evidence type="ECO:0000313" key="4">
    <source>
        <dbReference type="EMBL" id="GEN99329.1"/>
    </source>
</evidence>
<dbReference type="InterPro" id="IPR000182">
    <property type="entry name" value="GNAT_dom"/>
</dbReference>
<sequence length="147" mass="16823">MALELRVPGAADRAAWEHLWQGYQRFYKAEIPARVTDITWARLHDPAEPMHAMLAWQGDRAVGLVHWIFHRSTWTDGPYCYLQDLFAEPDVRGVGVGRALIAHVRSEAEAAGASRLYWLTHETNTDAMKLYDKVAERSGFVQYRVVL</sequence>
<dbReference type="Proteomes" id="UP000321464">
    <property type="component" value="Unassembled WGS sequence"/>
</dbReference>
<organism evidence="4 5">
    <name type="scientific">Novosphingobium sediminis</name>
    <dbReference type="NCBI Taxonomy" id="707214"/>
    <lineage>
        <taxon>Bacteria</taxon>
        <taxon>Pseudomonadati</taxon>
        <taxon>Pseudomonadota</taxon>
        <taxon>Alphaproteobacteria</taxon>
        <taxon>Sphingomonadales</taxon>
        <taxon>Sphingomonadaceae</taxon>
        <taxon>Novosphingobium</taxon>
    </lineage>
</organism>
<dbReference type="AlphaFoldDB" id="A0A512AHY6"/>
<comment type="caution">
    <text evidence="4">The sequence shown here is derived from an EMBL/GenBank/DDBJ whole genome shotgun (WGS) entry which is preliminary data.</text>
</comment>
<reference evidence="4 5" key="1">
    <citation type="submission" date="2019-07" db="EMBL/GenBank/DDBJ databases">
        <title>Whole genome shotgun sequence of Novosphingobium sediminis NBRC 106119.</title>
        <authorList>
            <person name="Hosoyama A."/>
            <person name="Uohara A."/>
            <person name="Ohji S."/>
            <person name="Ichikawa N."/>
        </authorList>
    </citation>
    <scope>NUCLEOTIDE SEQUENCE [LARGE SCALE GENOMIC DNA]</scope>
    <source>
        <strain evidence="4 5">NBRC 106119</strain>
    </source>
</reference>
<dbReference type="GO" id="GO:0016747">
    <property type="term" value="F:acyltransferase activity, transferring groups other than amino-acyl groups"/>
    <property type="evidence" value="ECO:0007669"/>
    <property type="project" value="InterPro"/>
</dbReference>
<dbReference type="EMBL" id="BJYR01000007">
    <property type="protein sequence ID" value="GEN99329.1"/>
    <property type="molecule type" value="Genomic_DNA"/>
</dbReference>
<dbReference type="RefSeq" id="WP_147158674.1">
    <property type="nucleotide sequence ID" value="NZ_BJYR01000007.1"/>
</dbReference>
<dbReference type="OrthoDB" id="9805924at2"/>
<accession>A0A512AHY6</accession>
<evidence type="ECO:0000256" key="1">
    <source>
        <dbReference type="ARBA" id="ARBA00022679"/>
    </source>
</evidence>
<proteinExistence type="predicted"/>
<dbReference type="Pfam" id="PF00583">
    <property type="entry name" value="Acetyltransf_1"/>
    <property type="match status" value="1"/>
</dbReference>